<dbReference type="GO" id="GO:0009691">
    <property type="term" value="P:cytokinin biosynthetic process"/>
    <property type="evidence" value="ECO:0007669"/>
    <property type="project" value="InterPro"/>
</dbReference>
<dbReference type="NCBIfam" id="TIGR00730">
    <property type="entry name" value="Rossman fold protein, TIGR00730 family"/>
    <property type="match status" value="1"/>
</dbReference>
<proteinExistence type="predicted"/>
<name>A0A3B0TD00_9ZZZZ</name>
<dbReference type="PANTHER" id="PTHR31223">
    <property type="entry name" value="LOG FAMILY PROTEIN YJL055W"/>
    <property type="match status" value="1"/>
</dbReference>
<evidence type="ECO:0000313" key="1">
    <source>
        <dbReference type="EMBL" id="VAW14770.1"/>
    </source>
</evidence>
<reference evidence="1" key="1">
    <citation type="submission" date="2018-06" db="EMBL/GenBank/DDBJ databases">
        <authorList>
            <person name="Zhirakovskaya E."/>
        </authorList>
    </citation>
    <scope>NUCLEOTIDE SEQUENCE</scope>
</reference>
<accession>A0A3B0TD00</accession>
<dbReference type="Pfam" id="PF03641">
    <property type="entry name" value="Lysine_decarbox"/>
    <property type="match status" value="1"/>
</dbReference>
<organism evidence="1">
    <name type="scientific">hydrothermal vent metagenome</name>
    <dbReference type="NCBI Taxonomy" id="652676"/>
    <lineage>
        <taxon>unclassified sequences</taxon>
        <taxon>metagenomes</taxon>
        <taxon>ecological metagenomes</taxon>
    </lineage>
</organism>
<dbReference type="GO" id="GO:0005829">
    <property type="term" value="C:cytosol"/>
    <property type="evidence" value="ECO:0007669"/>
    <property type="project" value="TreeGrafter"/>
</dbReference>
<sequence>MLHSKICRKFAVATPVDPSRDTNLDGPHAQMPTQAMIEMKTVCVYCGSHDGANPAYVEGARILGQAMAREGITLVYGGARIGVMGVLARAVLDHGGKVVGVIPKFLTDLEGTYSDVTELVVTHDMHDRKRQMFERADGFVALPGGIGTLEELVEMMTWLQLGQHRKPIVVANLANFWQPFVDLIAHMGDEGFITDRLPISFEVTDRAEEILPLLRNGVRMRDIA</sequence>
<dbReference type="InterPro" id="IPR031100">
    <property type="entry name" value="LOG_fam"/>
</dbReference>
<dbReference type="PANTHER" id="PTHR31223:SF70">
    <property type="entry name" value="LOG FAMILY PROTEIN YJL055W"/>
    <property type="match status" value="1"/>
</dbReference>
<dbReference type="Gene3D" id="3.40.50.450">
    <property type="match status" value="1"/>
</dbReference>
<dbReference type="AlphaFoldDB" id="A0A3B0TD00"/>
<dbReference type="SUPFAM" id="SSF102405">
    <property type="entry name" value="MCP/YpsA-like"/>
    <property type="match status" value="1"/>
</dbReference>
<protein>
    <submittedName>
        <fullName evidence="1">Lysine decarboxylase family</fullName>
    </submittedName>
</protein>
<dbReference type="InterPro" id="IPR005269">
    <property type="entry name" value="LOG"/>
</dbReference>
<dbReference type="EMBL" id="UOEM01000079">
    <property type="protein sequence ID" value="VAW14770.1"/>
    <property type="molecule type" value="Genomic_DNA"/>
</dbReference>
<gene>
    <name evidence="1" type="ORF">MNBD_ALPHA09-1530</name>
</gene>
<dbReference type="GO" id="GO:0016799">
    <property type="term" value="F:hydrolase activity, hydrolyzing N-glycosyl compounds"/>
    <property type="evidence" value="ECO:0007669"/>
    <property type="project" value="TreeGrafter"/>
</dbReference>